<feature type="transmembrane region" description="Helical" evidence="1">
    <location>
        <begin position="5"/>
        <end position="22"/>
    </location>
</feature>
<keyword evidence="1" id="KW-1133">Transmembrane helix</keyword>
<dbReference type="OrthoDB" id="2969671at2"/>
<keyword evidence="3" id="KW-1185">Reference proteome</keyword>
<comment type="caution">
    <text evidence="2">The sequence shown here is derived from an EMBL/GenBank/DDBJ whole genome shotgun (WGS) entry which is preliminary data.</text>
</comment>
<keyword evidence="1" id="KW-0812">Transmembrane</keyword>
<name>A0A368XV59_9BACI</name>
<reference evidence="2 3" key="1">
    <citation type="submission" date="2018-07" db="EMBL/GenBank/DDBJ databases">
        <title>Genomic Encyclopedia of Type Strains, Phase IV (KMG-IV): sequencing the most valuable type-strain genomes for metagenomic binning, comparative biology and taxonomic classification.</title>
        <authorList>
            <person name="Goeker M."/>
        </authorList>
    </citation>
    <scope>NUCLEOTIDE SEQUENCE [LARGE SCALE GENOMIC DNA]</scope>
    <source>
        <strain evidence="2 3">DSM 27696</strain>
    </source>
</reference>
<evidence type="ECO:0000313" key="3">
    <source>
        <dbReference type="Proteomes" id="UP000252585"/>
    </source>
</evidence>
<dbReference type="AlphaFoldDB" id="A0A368XV59"/>
<evidence type="ECO:0000313" key="2">
    <source>
        <dbReference type="EMBL" id="RCW71853.1"/>
    </source>
</evidence>
<keyword evidence="1" id="KW-0472">Membrane</keyword>
<accession>A0A368XV59</accession>
<dbReference type="Proteomes" id="UP000252585">
    <property type="component" value="Unassembled WGS sequence"/>
</dbReference>
<proteinExistence type="predicted"/>
<evidence type="ECO:0000256" key="1">
    <source>
        <dbReference type="SAM" id="Phobius"/>
    </source>
</evidence>
<sequence length="147" mass="17107">MRKLYISAILIILLILGGFWWISLNSKAELENTVKISESYEDFIIHIRVEKHEGGMQVLRSIEYTGKEEVIIEHRTPLTQVTIDQPNGSFTGSFVSKTLRPGFSYHPQEPIHFDSLDKGEHKIYVHTQFFIEEERVDIETEGRLVFK</sequence>
<organism evidence="2 3">
    <name type="scientific">Saliterribacillus persicus</name>
    <dbReference type="NCBI Taxonomy" id="930114"/>
    <lineage>
        <taxon>Bacteria</taxon>
        <taxon>Bacillati</taxon>
        <taxon>Bacillota</taxon>
        <taxon>Bacilli</taxon>
        <taxon>Bacillales</taxon>
        <taxon>Bacillaceae</taxon>
        <taxon>Saliterribacillus</taxon>
    </lineage>
</organism>
<gene>
    <name evidence="2" type="ORF">DFR57_10535</name>
</gene>
<dbReference type="EMBL" id="QPJJ01000005">
    <property type="protein sequence ID" value="RCW71853.1"/>
    <property type="molecule type" value="Genomic_DNA"/>
</dbReference>
<protein>
    <submittedName>
        <fullName evidence="2">Uncharacterized protein</fullName>
    </submittedName>
</protein>
<dbReference type="RefSeq" id="WP_114352419.1">
    <property type="nucleotide sequence ID" value="NZ_QPJJ01000005.1"/>
</dbReference>